<dbReference type="GO" id="GO:0016301">
    <property type="term" value="F:kinase activity"/>
    <property type="evidence" value="ECO:0007669"/>
    <property type="project" value="UniProtKB-KW"/>
</dbReference>
<dbReference type="RefSeq" id="WP_106055316.1">
    <property type="nucleotide sequence ID" value="NZ_CALXOB010000043.1"/>
</dbReference>
<dbReference type="EC" id="2.7.1.-" evidence="1"/>
<dbReference type="InterPro" id="IPR011009">
    <property type="entry name" value="Kinase-like_dom_sf"/>
</dbReference>
<name>A0A844G2C9_9BACT</name>
<dbReference type="Pfam" id="PF06293">
    <property type="entry name" value="Kdo"/>
    <property type="match status" value="1"/>
</dbReference>
<keyword evidence="2" id="KW-1185">Reference proteome</keyword>
<sequence>MADHIDLAPEFAAAWKGRDPFEAVSELEGEVFRKVKSRRTFRFEFGGNGYFAKIHHGVGWREIIKNWLMGKRPVLGAQNEYNALALLHRVGVDTMTSRAYGCRGRNPARIESFLITAELKDMTSLEDFCRNWPENRPAPRLRHALNRRLAMMVKGMHDAGLNHRDCYLCHFLLDNATCADELPRLYVIDLHRAEIRKRVPYRYRVKDTAGICFSAMDIGLTRNDRFRFMKIYSGKTLRDTLREDAGFWRAVESAATKLYNKELRRQGAK</sequence>
<dbReference type="PIRSF" id="PIRSF037318">
    <property type="entry name" value="RfaP"/>
    <property type="match status" value="1"/>
</dbReference>
<dbReference type="EMBL" id="VUNS01000013">
    <property type="protein sequence ID" value="MST97880.1"/>
    <property type="molecule type" value="Genomic_DNA"/>
</dbReference>
<evidence type="ECO:0000313" key="2">
    <source>
        <dbReference type="Proteomes" id="UP000435649"/>
    </source>
</evidence>
<dbReference type="NCBIfam" id="NF011703">
    <property type="entry name" value="PRK15123.1"/>
    <property type="match status" value="1"/>
</dbReference>
<dbReference type="InterPro" id="IPR017172">
    <property type="entry name" value="Lsacc_core_hep_kinase_RfaP"/>
</dbReference>
<proteinExistence type="predicted"/>
<organism evidence="1 2">
    <name type="scientific">Victivallis lenta</name>
    <dbReference type="NCBI Taxonomy" id="2606640"/>
    <lineage>
        <taxon>Bacteria</taxon>
        <taxon>Pseudomonadati</taxon>
        <taxon>Lentisphaerota</taxon>
        <taxon>Lentisphaeria</taxon>
        <taxon>Victivallales</taxon>
        <taxon>Victivallaceae</taxon>
        <taxon>Victivallis</taxon>
    </lineage>
</organism>
<protein>
    <submittedName>
        <fullName evidence="1">Lipopolysaccharide core heptose(I) kinase RfaP</fullName>
        <ecNumber evidence="1">2.7.1.-</ecNumber>
    </submittedName>
</protein>
<comment type="caution">
    <text evidence="1">The sequence shown here is derived from an EMBL/GenBank/DDBJ whole genome shotgun (WGS) entry which is preliminary data.</text>
</comment>
<dbReference type="SUPFAM" id="SSF56112">
    <property type="entry name" value="Protein kinase-like (PK-like)"/>
    <property type="match status" value="1"/>
</dbReference>
<gene>
    <name evidence="1" type="primary">rfaP</name>
    <name evidence="1" type="ORF">FYJ85_12615</name>
</gene>
<keyword evidence="1" id="KW-0418">Kinase</keyword>
<dbReference type="GO" id="GO:0009103">
    <property type="term" value="P:lipopolysaccharide biosynthetic process"/>
    <property type="evidence" value="ECO:0007669"/>
    <property type="project" value="InterPro"/>
</dbReference>
<reference evidence="1 2" key="1">
    <citation type="submission" date="2019-08" db="EMBL/GenBank/DDBJ databases">
        <title>In-depth cultivation of the pig gut microbiome towards novel bacterial diversity and tailored functional studies.</title>
        <authorList>
            <person name="Wylensek D."/>
            <person name="Hitch T.C.A."/>
            <person name="Clavel T."/>
        </authorList>
    </citation>
    <scope>NUCLEOTIDE SEQUENCE [LARGE SCALE GENOMIC DNA]</scope>
    <source>
        <strain evidence="1 2">BBE-744-WT-12</strain>
    </source>
</reference>
<keyword evidence="1" id="KW-0808">Transferase</keyword>
<dbReference type="Proteomes" id="UP000435649">
    <property type="component" value="Unassembled WGS sequence"/>
</dbReference>
<accession>A0A844G2C9</accession>
<evidence type="ECO:0000313" key="1">
    <source>
        <dbReference type="EMBL" id="MST97880.1"/>
    </source>
</evidence>
<dbReference type="AlphaFoldDB" id="A0A844G2C9"/>